<dbReference type="EMBL" id="CP104064">
    <property type="protein sequence ID" value="WAH36094.1"/>
    <property type="molecule type" value="Genomic_DNA"/>
</dbReference>
<sequence>MAKSTWNVDASHSAIEFVVKHMMISNVRGSFHSFEANVIADPEDLTTAEIDFSIDVNSIDTRDEGRDNHLRSADFFDVENFPKLTFKSTNITKKGQGEYDLTGDITIRGVTKPLTFHVTYEGGGKDPWGGERAGYSAKGSLSRKDFGLTWNSALETGGVLVGDEVKLNLEIEAVKQG</sequence>
<dbReference type="SUPFAM" id="SSF101874">
    <property type="entry name" value="YceI-like"/>
    <property type="match status" value="1"/>
</dbReference>
<dbReference type="InterPro" id="IPR007372">
    <property type="entry name" value="Lipid/polyisoprenoid-bd_YceI"/>
</dbReference>
<proteinExistence type="inferred from homology"/>
<dbReference type="RefSeq" id="WP_268043399.1">
    <property type="nucleotide sequence ID" value="NZ_CP104064.1"/>
</dbReference>
<dbReference type="Gene3D" id="2.40.128.110">
    <property type="entry name" value="Lipid/polyisoprenoid-binding, YceI-like"/>
    <property type="match status" value="1"/>
</dbReference>
<dbReference type="Proteomes" id="UP001164803">
    <property type="component" value="Chromosome"/>
</dbReference>
<evidence type="ECO:0000256" key="1">
    <source>
        <dbReference type="ARBA" id="ARBA00008812"/>
    </source>
</evidence>
<evidence type="ECO:0000313" key="4">
    <source>
        <dbReference type="Proteomes" id="UP001164803"/>
    </source>
</evidence>
<organism evidence="3 4">
    <name type="scientific">Alicyclobacillus dauci</name>
    <dbReference type="NCBI Taxonomy" id="1475485"/>
    <lineage>
        <taxon>Bacteria</taxon>
        <taxon>Bacillati</taxon>
        <taxon>Bacillota</taxon>
        <taxon>Bacilli</taxon>
        <taxon>Bacillales</taxon>
        <taxon>Alicyclobacillaceae</taxon>
        <taxon>Alicyclobacillus</taxon>
    </lineage>
</organism>
<comment type="similarity">
    <text evidence="1">Belongs to the UPF0312 family.</text>
</comment>
<protein>
    <submittedName>
        <fullName evidence="3">YceI family protein</fullName>
    </submittedName>
</protein>
<keyword evidence="4" id="KW-1185">Reference proteome</keyword>
<dbReference type="SMART" id="SM00867">
    <property type="entry name" value="YceI"/>
    <property type="match status" value="1"/>
</dbReference>
<evidence type="ECO:0000313" key="3">
    <source>
        <dbReference type="EMBL" id="WAH36094.1"/>
    </source>
</evidence>
<gene>
    <name evidence="3" type="ORF">NZD86_17855</name>
</gene>
<dbReference type="InterPro" id="IPR036761">
    <property type="entry name" value="TTHA0802/YceI-like_sf"/>
</dbReference>
<reference evidence="3" key="1">
    <citation type="submission" date="2022-08" db="EMBL/GenBank/DDBJ databases">
        <title>Alicyclobacillus dauci DSM2870, complete genome.</title>
        <authorList>
            <person name="Wang Q."/>
            <person name="Cai R."/>
            <person name="Wang Z."/>
        </authorList>
    </citation>
    <scope>NUCLEOTIDE SEQUENCE</scope>
    <source>
        <strain evidence="3">DSM 28700</strain>
    </source>
</reference>
<accession>A0ABY6YZP3</accession>
<dbReference type="PANTHER" id="PTHR34406:SF1">
    <property type="entry name" value="PROTEIN YCEI"/>
    <property type="match status" value="1"/>
</dbReference>
<dbReference type="Pfam" id="PF04264">
    <property type="entry name" value="YceI"/>
    <property type="match status" value="1"/>
</dbReference>
<evidence type="ECO:0000259" key="2">
    <source>
        <dbReference type="SMART" id="SM00867"/>
    </source>
</evidence>
<name>A0ABY6YZP3_9BACL</name>
<dbReference type="PANTHER" id="PTHR34406">
    <property type="entry name" value="PROTEIN YCEI"/>
    <property type="match status" value="1"/>
</dbReference>
<feature type="domain" description="Lipid/polyisoprenoid-binding YceI-like" evidence="2">
    <location>
        <begin position="5"/>
        <end position="174"/>
    </location>
</feature>